<evidence type="ECO:0000256" key="1">
    <source>
        <dbReference type="SAM" id="SignalP"/>
    </source>
</evidence>
<protein>
    <recommendedName>
        <fullName evidence="4">Lipoprotein</fullName>
    </recommendedName>
</protein>
<sequence length="139" mass="14982">MVRFIPVALLAPLLAGCTANAMETSNAQADPLSERDQRRMAALLDGKAPGDSQPCITTRPTTQSSIIGNQAILYRVGRTVYRNDLDGMCPTLTSDSTLVVQRYGSSQLCSGEILQIRDPHSGASFGSCVLGEFTPYREE</sequence>
<feature type="signal peptide" evidence="1">
    <location>
        <begin position="1"/>
        <end position="21"/>
    </location>
</feature>
<comment type="caution">
    <text evidence="2">The sequence shown here is derived from an EMBL/GenBank/DDBJ whole genome shotgun (WGS) entry which is preliminary data.</text>
</comment>
<organism evidence="2 3">
    <name type="scientific">Parasphingopyxis lamellibrachiae</name>
    <dbReference type="NCBI Taxonomy" id="680125"/>
    <lineage>
        <taxon>Bacteria</taxon>
        <taxon>Pseudomonadati</taxon>
        <taxon>Pseudomonadota</taxon>
        <taxon>Alphaproteobacteria</taxon>
        <taxon>Sphingomonadales</taxon>
        <taxon>Sphingomonadaceae</taxon>
        <taxon>Parasphingopyxis</taxon>
    </lineage>
</organism>
<gene>
    <name evidence="2" type="ORF">DFR46_2217</name>
</gene>
<dbReference type="EMBL" id="QRDP01000004">
    <property type="protein sequence ID" value="RED17178.1"/>
    <property type="molecule type" value="Genomic_DNA"/>
</dbReference>
<dbReference type="RefSeq" id="WP_116236482.1">
    <property type="nucleotide sequence ID" value="NZ_QRDP01000004.1"/>
</dbReference>
<evidence type="ECO:0000313" key="2">
    <source>
        <dbReference type="EMBL" id="RED17178.1"/>
    </source>
</evidence>
<keyword evidence="1" id="KW-0732">Signal</keyword>
<dbReference type="Proteomes" id="UP000256310">
    <property type="component" value="Unassembled WGS sequence"/>
</dbReference>
<dbReference type="OrthoDB" id="7596589at2"/>
<name>A0A3D9FHQ0_9SPHN</name>
<feature type="chain" id="PRO_5017818058" description="Lipoprotein" evidence="1">
    <location>
        <begin position="22"/>
        <end position="139"/>
    </location>
</feature>
<evidence type="ECO:0008006" key="4">
    <source>
        <dbReference type="Google" id="ProtNLM"/>
    </source>
</evidence>
<accession>A0A3D9FHQ0</accession>
<reference evidence="2 3" key="1">
    <citation type="submission" date="2018-07" db="EMBL/GenBank/DDBJ databases">
        <title>Genomic Encyclopedia of Type Strains, Phase IV (KMG-IV): sequencing the most valuable type-strain genomes for metagenomic binning, comparative biology and taxonomic classification.</title>
        <authorList>
            <person name="Goeker M."/>
        </authorList>
    </citation>
    <scope>NUCLEOTIDE SEQUENCE [LARGE SCALE GENOMIC DNA]</scope>
    <source>
        <strain evidence="2 3">DSM 26725</strain>
    </source>
</reference>
<dbReference type="AlphaFoldDB" id="A0A3D9FHQ0"/>
<evidence type="ECO:0000313" key="3">
    <source>
        <dbReference type="Proteomes" id="UP000256310"/>
    </source>
</evidence>
<keyword evidence="3" id="KW-1185">Reference proteome</keyword>
<proteinExistence type="predicted"/>
<dbReference type="PROSITE" id="PS51257">
    <property type="entry name" value="PROKAR_LIPOPROTEIN"/>
    <property type="match status" value="1"/>
</dbReference>